<feature type="transmembrane region" description="Helical" evidence="2">
    <location>
        <begin position="48"/>
        <end position="65"/>
    </location>
</feature>
<keyword evidence="4" id="KW-1185">Reference proteome</keyword>
<feature type="transmembrane region" description="Helical" evidence="2">
    <location>
        <begin position="282"/>
        <end position="301"/>
    </location>
</feature>
<organism evidence="3 4">
    <name type="scientific">Halocatena salina</name>
    <dbReference type="NCBI Taxonomy" id="2934340"/>
    <lineage>
        <taxon>Archaea</taxon>
        <taxon>Methanobacteriati</taxon>
        <taxon>Methanobacteriota</taxon>
        <taxon>Stenosarchaea group</taxon>
        <taxon>Halobacteria</taxon>
        <taxon>Halobacteriales</taxon>
        <taxon>Natronomonadaceae</taxon>
        <taxon>Halocatena</taxon>
    </lineage>
</organism>
<protein>
    <recommendedName>
        <fullName evidence="5">O-antigen ligase domain-containing protein</fullName>
    </recommendedName>
</protein>
<feature type="transmembrane region" description="Helical" evidence="2">
    <location>
        <begin position="22"/>
        <end position="42"/>
    </location>
</feature>
<dbReference type="AlphaFoldDB" id="A0A8U0A7Q0"/>
<feature type="compositionally biased region" description="Low complexity" evidence="1">
    <location>
        <begin position="371"/>
        <end position="386"/>
    </location>
</feature>
<name>A0A8U0A7Q0_9EURY</name>
<evidence type="ECO:0008006" key="5">
    <source>
        <dbReference type="Google" id="ProtNLM"/>
    </source>
</evidence>
<dbReference type="RefSeq" id="WP_247994595.1">
    <property type="nucleotide sequence ID" value="NZ_CP096019.1"/>
</dbReference>
<feature type="transmembrane region" description="Helical" evidence="2">
    <location>
        <begin position="166"/>
        <end position="189"/>
    </location>
</feature>
<gene>
    <name evidence="3" type="ORF">MW046_05710</name>
</gene>
<evidence type="ECO:0000256" key="2">
    <source>
        <dbReference type="SAM" id="Phobius"/>
    </source>
</evidence>
<feature type="transmembrane region" description="Helical" evidence="2">
    <location>
        <begin position="102"/>
        <end position="123"/>
    </location>
</feature>
<feature type="region of interest" description="Disordered" evidence="1">
    <location>
        <begin position="367"/>
        <end position="386"/>
    </location>
</feature>
<evidence type="ECO:0000256" key="1">
    <source>
        <dbReference type="SAM" id="MobiDB-lite"/>
    </source>
</evidence>
<evidence type="ECO:0000313" key="3">
    <source>
        <dbReference type="EMBL" id="UPM43937.1"/>
    </source>
</evidence>
<feature type="transmembrane region" description="Helical" evidence="2">
    <location>
        <begin position="456"/>
        <end position="484"/>
    </location>
</feature>
<feature type="transmembrane region" description="Helical" evidence="2">
    <location>
        <begin position="522"/>
        <end position="541"/>
    </location>
</feature>
<feature type="transmembrane region" description="Helical" evidence="2">
    <location>
        <begin position="341"/>
        <end position="360"/>
    </location>
</feature>
<keyword evidence="2" id="KW-0812">Transmembrane</keyword>
<sequence length="559" mass="58566">MTNVPILSAISSPPQTVDRNKFFLTAFCLAGLLVVGVPVVALTTGVPVLLLVGISGLCYLFVLVGTDSVFEGLCSAIIVLTTFAANVPLYELPVGSGKTVVLNVMLVDMVLLPFLVLLGVWTLSGRLKWPSFSSLSRLQAVAVFSLAGFVLWSFLAGIVGNGPSRAAGLVFAVTQLRHLSLFIVAIIIVRFSGISTAIYSMLIAISFQLLFAVVQTLNRVWFGLSYLGEGSGTKQGLIHLGPVSFMTGQFAGGFTSTSRILVAILILMTPVLVEVIINRSSVWKVLSAIALFCSALLIRISGTDAGFGAFGIVIGSISAVGVYLAVRELSTGGVTAVRDSVLGVASSMGAGAFNVVLFTMRSATIQDDSDSGPSGVPGGSWESGSGTRQLSHEEQIIELIGNVPLVSTANVSVRVKQYLGAVDLGLQYPLFGIGGHNFLWMAQSYGIHEPKSIHNIYLMTLASGGVPAAITFVMCLIAILGCAAKQGLSSDESQTLWAALVCGLLGFYAYAFWTAIHASGSVALMVFWTVAGFVVGATMQGRSSVPPSGRSDRQGSISK</sequence>
<keyword evidence="2" id="KW-1133">Transmembrane helix</keyword>
<feature type="transmembrane region" description="Helical" evidence="2">
    <location>
        <begin position="135"/>
        <end position="160"/>
    </location>
</feature>
<accession>A0A8U0A7Q0</accession>
<feature type="transmembrane region" description="Helical" evidence="2">
    <location>
        <begin position="196"/>
        <end position="217"/>
    </location>
</feature>
<feature type="transmembrane region" description="Helical" evidence="2">
    <location>
        <begin position="72"/>
        <end position="90"/>
    </location>
</feature>
<dbReference type="EMBL" id="CP096019">
    <property type="protein sequence ID" value="UPM43937.1"/>
    <property type="molecule type" value="Genomic_DNA"/>
</dbReference>
<reference evidence="3" key="1">
    <citation type="submission" date="2022-04" db="EMBL/GenBank/DDBJ databases">
        <title>Halocatena sp. nov., isolated from a salt lake.</title>
        <authorList>
            <person name="Cui H.-L."/>
        </authorList>
    </citation>
    <scope>NUCLEOTIDE SEQUENCE</scope>
    <source>
        <strain evidence="3">AD-1</strain>
    </source>
</reference>
<feature type="transmembrane region" description="Helical" evidence="2">
    <location>
        <begin position="496"/>
        <end position="516"/>
    </location>
</feature>
<dbReference type="Proteomes" id="UP000831768">
    <property type="component" value="Chromosome"/>
</dbReference>
<dbReference type="KEGG" id="haad:MW046_05710"/>
<evidence type="ECO:0000313" key="4">
    <source>
        <dbReference type="Proteomes" id="UP000831768"/>
    </source>
</evidence>
<proteinExistence type="predicted"/>
<feature type="transmembrane region" description="Helical" evidence="2">
    <location>
        <begin position="260"/>
        <end position="277"/>
    </location>
</feature>
<feature type="transmembrane region" description="Helical" evidence="2">
    <location>
        <begin position="307"/>
        <end position="329"/>
    </location>
</feature>
<dbReference type="GeneID" id="71927523"/>
<keyword evidence="2" id="KW-0472">Membrane</keyword>